<dbReference type="PANTHER" id="PTHR36573">
    <property type="entry name" value="INTERMEMBRANE PHOSPHOLIPID TRANSPORT SYSTEM BINDING PROTEIN MLAC"/>
    <property type="match status" value="1"/>
</dbReference>
<dbReference type="Proteomes" id="UP000199657">
    <property type="component" value="Unassembled WGS sequence"/>
</dbReference>
<dbReference type="AlphaFoldDB" id="A0A1H8S8L7"/>
<dbReference type="PANTHER" id="PTHR36573:SF1">
    <property type="entry name" value="INTERMEMBRANE PHOSPHOLIPID TRANSPORT SYSTEM BINDING PROTEIN MLAC"/>
    <property type="match status" value="1"/>
</dbReference>
<dbReference type="InterPro" id="IPR008869">
    <property type="entry name" value="MlaC/ttg2D"/>
</dbReference>
<feature type="signal peptide" evidence="1">
    <location>
        <begin position="1"/>
        <end position="26"/>
    </location>
</feature>
<dbReference type="STRING" id="406100.SAMN04488052_102600"/>
<keyword evidence="3" id="KW-1185">Reference proteome</keyword>
<organism evidence="2 3">
    <name type="scientific">Aquisalimonas asiatica</name>
    <dbReference type="NCBI Taxonomy" id="406100"/>
    <lineage>
        <taxon>Bacteria</taxon>
        <taxon>Pseudomonadati</taxon>
        <taxon>Pseudomonadota</taxon>
        <taxon>Gammaproteobacteria</taxon>
        <taxon>Chromatiales</taxon>
        <taxon>Ectothiorhodospiraceae</taxon>
        <taxon>Aquisalimonas</taxon>
    </lineage>
</organism>
<proteinExistence type="predicted"/>
<evidence type="ECO:0000313" key="2">
    <source>
        <dbReference type="EMBL" id="SEO75070.1"/>
    </source>
</evidence>
<sequence length="210" mass="24967">MTETVRAWPAIFWFALLLLLPATALAEDKRPEQIVRDTTETVLEKLRNYDGDLSENPDYVYDVVREDVLPYFNFQLITRFALGRHWNDATEEQREQFTEELTTLLVRTYSQPLLEYDGEEVRFRSERVDEDRGRASMQMEVQQRDGPAIPLTYQFRRHDQHGWQVYDVVVEGISLVTNYRDTFNSEIRRNGMDGLIQRLRERNRRGETDL</sequence>
<dbReference type="InterPro" id="IPR042245">
    <property type="entry name" value="Tgt2/MlaC_sf"/>
</dbReference>
<dbReference type="Pfam" id="PF05494">
    <property type="entry name" value="MlaC"/>
    <property type="match status" value="1"/>
</dbReference>
<gene>
    <name evidence="2" type="ORF">SAMN04488052_102600</name>
</gene>
<accession>A0A1H8S8L7</accession>
<reference evidence="2 3" key="1">
    <citation type="submission" date="2016-10" db="EMBL/GenBank/DDBJ databases">
        <authorList>
            <person name="de Groot N.N."/>
        </authorList>
    </citation>
    <scope>NUCLEOTIDE SEQUENCE [LARGE SCALE GENOMIC DNA]</scope>
    <source>
        <strain evidence="2 3">CGMCC 1.6291</strain>
    </source>
</reference>
<feature type="chain" id="PRO_5011720759" evidence="1">
    <location>
        <begin position="27"/>
        <end position="210"/>
    </location>
</feature>
<name>A0A1H8S8L7_9GAMM</name>
<dbReference type="PIRSF" id="PIRSF004649">
    <property type="entry name" value="MlaC"/>
    <property type="match status" value="1"/>
</dbReference>
<keyword evidence="1" id="KW-0732">Signal</keyword>
<dbReference type="OrthoDB" id="9787053at2"/>
<evidence type="ECO:0000256" key="1">
    <source>
        <dbReference type="SAM" id="SignalP"/>
    </source>
</evidence>
<dbReference type="Gene3D" id="3.10.450.710">
    <property type="entry name" value="Tgt2/MlaC"/>
    <property type="match status" value="1"/>
</dbReference>
<protein>
    <submittedName>
        <fullName evidence="2">Phospholipid transport system substrate-binding protein</fullName>
    </submittedName>
</protein>
<dbReference type="EMBL" id="FOEG01000002">
    <property type="protein sequence ID" value="SEO75070.1"/>
    <property type="molecule type" value="Genomic_DNA"/>
</dbReference>
<evidence type="ECO:0000313" key="3">
    <source>
        <dbReference type="Proteomes" id="UP000199657"/>
    </source>
</evidence>
<dbReference type="RefSeq" id="WP_091641655.1">
    <property type="nucleotide sequence ID" value="NZ_FOEG01000002.1"/>
</dbReference>